<accession>A0ABR9QNP0</accession>
<keyword evidence="1" id="KW-0812">Transmembrane</keyword>
<evidence type="ECO:0000259" key="2">
    <source>
        <dbReference type="PROSITE" id="PS51704"/>
    </source>
</evidence>
<keyword evidence="1" id="KW-0472">Membrane</keyword>
<dbReference type="InterPro" id="IPR017946">
    <property type="entry name" value="PLC-like_Pdiesterase_TIM-brl"/>
</dbReference>
<dbReference type="SUPFAM" id="SSF51695">
    <property type="entry name" value="PLC-like phosphodiesterases"/>
    <property type="match status" value="1"/>
</dbReference>
<feature type="domain" description="GP-PDE" evidence="2">
    <location>
        <begin position="51"/>
        <end position="301"/>
    </location>
</feature>
<organism evidence="3 4">
    <name type="scientific">Litchfieldia luteola</name>
    <dbReference type="NCBI Taxonomy" id="682179"/>
    <lineage>
        <taxon>Bacteria</taxon>
        <taxon>Bacillati</taxon>
        <taxon>Bacillota</taxon>
        <taxon>Bacilli</taxon>
        <taxon>Bacillales</taxon>
        <taxon>Bacillaceae</taxon>
        <taxon>Litchfieldia</taxon>
    </lineage>
</organism>
<keyword evidence="1" id="KW-1133">Transmembrane helix</keyword>
<dbReference type="PANTHER" id="PTHR46211">
    <property type="entry name" value="GLYCEROPHOSPHORYL DIESTER PHOSPHODIESTERASE"/>
    <property type="match status" value="1"/>
</dbReference>
<gene>
    <name evidence="3" type="ORF">IMZ08_18915</name>
</gene>
<reference evidence="3 4" key="1">
    <citation type="submission" date="2020-10" db="EMBL/GenBank/DDBJ databases">
        <title>Bacillus sp. HD4P25, an endophyte from a halophyte.</title>
        <authorList>
            <person name="Sun J.-Q."/>
        </authorList>
    </citation>
    <scope>NUCLEOTIDE SEQUENCE [LARGE SCALE GENOMIC DNA]</scope>
    <source>
        <strain evidence="3 4">YIM 93174</strain>
    </source>
</reference>
<feature type="transmembrane region" description="Helical" evidence="1">
    <location>
        <begin position="12"/>
        <end position="31"/>
    </location>
</feature>
<comment type="caution">
    <text evidence="3">The sequence shown here is derived from an EMBL/GenBank/DDBJ whole genome shotgun (WGS) entry which is preliminary data.</text>
</comment>
<dbReference type="Proteomes" id="UP001516662">
    <property type="component" value="Unassembled WGS sequence"/>
</dbReference>
<evidence type="ECO:0000313" key="4">
    <source>
        <dbReference type="Proteomes" id="UP001516662"/>
    </source>
</evidence>
<proteinExistence type="predicted"/>
<dbReference type="Gene3D" id="3.20.20.190">
    <property type="entry name" value="Phosphatidylinositol (PI) phosphodiesterase"/>
    <property type="match status" value="1"/>
</dbReference>
<dbReference type="PROSITE" id="PS51704">
    <property type="entry name" value="GP_PDE"/>
    <property type="match status" value="1"/>
</dbReference>
<dbReference type="Pfam" id="PF03009">
    <property type="entry name" value="GDPD"/>
    <property type="match status" value="1"/>
</dbReference>
<dbReference type="CDD" id="cd08561">
    <property type="entry name" value="GDPD_cytoplasmic_ScUgpQ2_like"/>
    <property type="match status" value="1"/>
</dbReference>
<evidence type="ECO:0000256" key="1">
    <source>
        <dbReference type="SAM" id="Phobius"/>
    </source>
</evidence>
<name>A0ABR9QNP0_9BACI</name>
<dbReference type="RefSeq" id="WP_193539343.1">
    <property type="nucleotide sequence ID" value="NZ_JADCLJ010000024.1"/>
</dbReference>
<sequence length="308" mass="34780">MKINNLRIPSHAFFNRVVIVFLLLTILYGTIQFIPVSKQSNTAFLKDDSQPLVIAHRGGAGIAPENTLLAFRLAEKLGVDAIELDVRMTKDEELVVIHDETVDRTTNGTGFVKDYTLEEIKKLDAGYKIKNDNGGYPFRNRGVTIPSLEEVFTHSNGTPLVIELKDPTKKIEKKIIKLIKKYDMKNKVIVGSFNDKSLKRFVSTSKGNIPVGTGVETIRQFVILHKVGLDRLVNLERHAVQIPIKVGKIDLATERLIKTIKERNIAIHYWTINDEKTMKKLIELNVDGIITDYPNRLINLLEKGNGEI</sequence>
<keyword evidence="4" id="KW-1185">Reference proteome</keyword>
<protein>
    <submittedName>
        <fullName evidence="3">Glycerophosphodiester phosphodiesterase</fullName>
    </submittedName>
</protein>
<dbReference type="InterPro" id="IPR030395">
    <property type="entry name" value="GP_PDE_dom"/>
</dbReference>
<dbReference type="PANTHER" id="PTHR46211:SF1">
    <property type="entry name" value="GLYCEROPHOSPHODIESTER PHOSPHODIESTERASE, CYTOPLASMIC"/>
    <property type="match status" value="1"/>
</dbReference>
<dbReference type="EMBL" id="JADCLJ010000024">
    <property type="protein sequence ID" value="MBE4910112.1"/>
    <property type="molecule type" value="Genomic_DNA"/>
</dbReference>
<evidence type="ECO:0000313" key="3">
    <source>
        <dbReference type="EMBL" id="MBE4910112.1"/>
    </source>
</evidence>